<keyword evidence="9" id="KW-1185">Reference proteome</keyword>
<evidence type="ECO:0000256" key="4">
    <source>
        <dbReference type="ARBA" id="ARBA00022679"/>
    </source>
</evidence>
<dbReference type="SUPFAM" id="SSF53748">
    <property type="entry name" value="Phosphoglycerate kinase"/>
    <property type="match status" value="1"/>
</dbReference>
<keyword evidence="7" id="KW-0067">ATP-binding</keyword>
<dbReference type="EMBL" id="CAJHNH020008495">
    <property type="protein sequence ID" value="CAG5136142.1"/>
    <property type="molecule type" value="Genomic_DNA"/>
</dbReference>
<feature type="non-terminal residue" evidence="8">
    <location>
        <position position="60"/>
    </location>
</feature>
<organism evidence="8 9">
    <name type="scientific">Candidula unifasciata</name>
    <dbReference type="NCBI Taxonomy" id="100452"/>
    <lineage>
        <taxon>Eukaryota</taxon>
        <taxon>Metazoa</taxon>
        <taxon>Spiralia</taxon>
        <taxon>Lophotrochozoa</taxon>
        <taxon>Mollusca</taxon>
        <taxon>Gastropoda</taxon>
        <taxon>Heterobranchia</taxon>
        <taxon>Euthyneura</taxon>
        <taxon>Panpulmonata</taxon>
        <taxon>Eupulmonata</taxon>
        <taxon>Stylommatophora</taxon>
        <taxon>Helicina</taxon>
        <taxon>Helicoidea</taxon>
        <taxon>Geomitridae</taxon>
        <taxon>Candidula</taxon>
    </lineage>
</organism>
<dbReference type="AlphaFoldDB" id="A0A8S4A7I4"/>
<evidence type="ECO:0000256" key="3">
    <source>
        <dbReference type="ARBA" id="ARBA00013061"/>
    </source>
</evidence>
<dbReference type="GO" id="GO:0004618">
    <property type="term" value="F:phosphoglycerate kinase activity"/>
    <property type="evidence" value="ECO:0007669"/>
    <property type="project" value="UniProtKB-EC"/>
</dbReference>
<comment type="caution">
    <text evidence="8">The sequence shown here is derived from an EMBL/GenBank/DDBJ whole genome shotgun (WGS) entry which is preliminary data.</text>
</comment>
<dbReference type="EC" id="2.7.2.3" evidence="3"/>
<gene>
    <name evidence="8" type="ORF">CUNI_LOCUS21700</name>
</gene>
<comment type="cofactor">
    <cofactor evidence="1">
        <name>Mg(2+)</name>
        <dbReference type="ChEBI" id="CHEBI:18420"/>
    </cofactor>
</comment>
<feature type="non-terminal residue" evidence="8">
    <location>
        <position position="1"/>
    </location>
</feature>
<evidence type="ECO:0000313" key="9">
    <source>
        <dbReference type="Proteomes" id="UP000678393"/>
    </source>
</evidence>
<keyword evidence="5" id="KW-0547">Nucleotide-binding</keyword>
<evidence type="ECO:0000256" key="6">
    <source>
        <dbReference type="ARBA" id="ARBA00022777"/>
    </source>
</evidence>
<evidence type="ECO:0000256" key="2">
    <source>
        <dbReference type="ARBA" id="ARBA00008982"/>
    </source>
</evidence>
<dbReference type="Gene3D" id="3.40.50.1260">
    <property type="entry name" value="Phosphoglycerate kinase, N-terminal domain"/>
    <property type="match status" value="1"/>
</dbReference>
<keyword evidence="4" id="KW-0808">Transferase</keyword>
<evidence type="ECO:0000256" key="7">
    <source>
        <dbReference type="ARBA" id="ARBA00022840"/>
    </source>
</evidence>
<proteinExistence type="inferred from homology"/>
<dbReference type="InterPro" id="IPR015824">
    <property type="entry name" value="Phosphoglycerate_kinase_N"/>
</dbReference>
<sequence length="60" mass="6717">ATQLGAMTMIQGADTVACCRKFHAENHISRICLEHGVCVEHVLENQLPGIEFLDCREDMM</sequence>
<dbReference type="GO" id="GO:0006096">
    <property type="term" value="P:glycolytic process"/>
    <property type="evidence" value="ECO:0007669"/>
    <property type="project" value="InterPro"/>
</dbReference>
<keyword evidence="6" id="KW-0418">Kinase</keyword>
<accession>A0A8S4A7I4</accession>
<evidence type="ECO:0000256" key="1">
    <source>
        <dbReference type="ARBA" id="ARBA00001946"/>
    </source>
</evidence>
<comment type="similarity">
    <text evidence="2">Belongs to the phosphoglycerate kinase family.</text>
</comment>
<dbReference type="GO" id="GO:0005524">
    <property type="term" value="F:ATP binding"/>
    <property type="evidence" value="ECO:0007669"/>
    <property type="project" value="UniProtKB-KW"/>
</dbReference>
<name>A0A8S4A7I4_9EUPU</name>
<evidence type="ECO:0000313" key="8">
    <source>
        <dbReference type="EMBL" id="CAG5136142.1"/>
    </source>
</evidence>
<dbReference type="Proteomes" id="UP000678393">
    <property type="component" value="Unassembled WGS sequence"/>
</dbReference>
<reference evidence="8" key="1">
    <citation type="submission" date="2021-04" db="EMBL/GenBank/DDBJ databases">
        <authorList>
            <consortium name="Molecular Ecology Group"/>
        </authorList>
    </citation>
    <scope>NUCLEOTIDE SEQUENCE</scope>
</reference>
<protein>
    <recommendedName>
        <fullName evidence="3">phosphoglycerate kinase</fullName>
        <ecNumber evidence="3">2.7.2.3</ecNumber>
    </recommendedName>
</protein>
<dbReference type="InterPro" id="IPR036043">
    <property type="entry name" value="Phosphoglycerate_kinase_sf"/>
</dbReference>
<evidence type="ECO:0000256" key="5">
    <source>
        <dbReference type="ARBA" id="ARBA00022741"/>
    </source>
</evidence>